<dbReference type="Proteomes" id="UP000179241">
    <property type="component" value="Unassembled WGS sequence"/>
</dbReference>
<dbReference type="Pfam" id="PF00961">
    <property type="entry name" value="LAGLIDADG_1"/>
    <property type="match status" value="1"/>
</dbReference>
<protein>
    <recommendedName>
        <fullName evidence="1">Homing endonuclease LAGLIDADG domain-containing protein</fullName>
    </recommendedName>
</protein>
<dbReference type="InterPro" id="IPR027434">
    <property type="entry name" value="Homing_endonucl"/>
</dbReference>
<organism evidence="2 3">
    <name type="scientific">Candidatus Woesebacteria bacterium RIFOXYA1_FULL_43_9</name>
    <dbReference type="NCBI Taxonomy" id="1802534"/>
    <lineage>
        <taxon>Bacteria</taxon>
        <taxon>Candidatus Woeseibacteriota</taxon>
    </lineage>
</organism>
<dbReference type="EMBL" id="MGHU01000004">
    <property type="protein sequence ID" value="OGM78239.1"/>
    <property type="molecule type" value="Genomic_DNA"/>
</dbReference>
<dbReference type="PANTHER" id="PTHR36181:SF2">
    <property type="entry name" value="INTRON-ENCODED ENDONUCLEASE AI3-RELATED"/>
    <property type="match status" value="1"/>
</dbReference>
<proteinExistence type="predicted"/>
<dbReference type="GO" id="GO:0004519">
    <property type="term" value="F:endonuclease activity"/>
    <property type="evidence" value="ECO:0007669"/>
    <property type="project" value="InterPro"/>
</dbReference>
<sequence length="174" mass="20103">MKSCIVYLMVLVKYRTIPREGFPIKNIEAAYIAGFFDGDGSVRLQLQPRENSKLGFRIRTIISFAQKTDHASELSWIRKVLGIGYIYARNDNMTELKIEGFDQVERILKVLEPYVLFKKRQVQLVLRALEVIKHKKGDILTIAKISDEISKINYVTITKKYTAKAVEKFLSEKT</sequence>
<dbReference type="InterPro" id="IPR004860">
    <property type="entry name" value="LAGLIDADG_dom"/>
</dbReference>
<evidence type="ECO:0000313" key="3">
    <source>
        <dbReference type="Proteomes" id="UP000179241"/>
    </source>
</evidence>
<dbReference type="InterPro" id="IPR051289">
    <property type="entry name" value="LAGLIDADG_Endonuclease"/>
</dbReference>
<dbReference type="AlphaFoldDB" id="A0A1F8CQX7"/>
<gene>
    <name evidence="2" type="ORF">A2188_02215</name>
</gene>
<feature type="domain" description="Homing endonuclease LAGLIDADG" evidence="1">
    <location>
        <begin position="32"/>
        <end position="123"/>
    </location>
</feature>
<dbReference type="PANTHER" id="PTHR36181">
    <property type="entry name" value="INTRON-ENCODED ENDONUCLEASE AI3-RELATED"/>
    <property type="match status" value="1"/>
</dbReference>
<reference evidence="2 3" key="1">
    <citation type="journal article" date="2016" name="Nat. Commun.">
        <title>Thousands of microbial genomes shed light on interconnected biogeochemical processes in an aquifer system.</title>
        <authorList>
            <person name="Anantharaman K."/>
            <person name="Brown C.T."/>
            <person name="Hug L.A."/>
            <person name="Sharon I."/>
            <person name="Castelle C.J."/>
            <person name="Probst A.J."/>
            <person name="Thomas B.C."/>
            <person name="Singh A."/>
            <person name="Wilkins M.J."/>
            <person name="Karaoz U."/>
            <person name="Brodie E.L."/>
            <person name="Williams K.H."/>
            <person name="Hubbard S.S."/>
            <person name="Banfield J.F."/>
        </authorList>
    </citation>
    <scope>NUCLEOTIDE SEQUENCE [LARGE SCALE GENOMIC DNA]</scope>
</reference>
<evidence type="ECO:0000259" key="1">
    <source>
        <dbReference type="Pfam" id="PF00961"/>
    </source>
</evidence>
<dbReference type="SUPFAM" id="SSF55608">
    <property type="entry name" value="Homing endonucleases"/>
    <property type="match status" value="1"/>
</dbReference>
<evidence type="ECO:0000313" key="2">
    <source>
        <dbReference type="EMBL" id="OGM78239.1"/>
    </source>
</evidence>
<accession>A0A1F8CQX7</accession>
<dbReference type="Gene3D" id="3.10.28.10">
    <property type="entry name" value="Homing endonucleases"/>
    <property type="match status" value="1"/>
</dbReference>
<comment type="caution">
    <text evidence="2">The sequence shown here is derived from an EMBL/GenBank/DDBJ whole genome shotgun (WGS) entry which is preliminary data.</text>
</comment>
<name>A0A1F8CQX7_9BACT</name>